<dbReference type="GO" id="GO:0016787">
    <property type="term" value="F:hydrolase activity"/>
    <property type="evidence" value="ECO:0007669"/>
    <property type="project" value="UniProtKB-KW"/>
</dbReference>
<keyword evidence="4 6" id="KW-0378">Hydrolase</keyword>
<dbReference type="InterPro" id="IPR015797">
    <property type="entry name" value="NUDIX_hydrolase-like_dom_sf"/>
</dbReference>
<evidence type="ECO:0000259" key="5">
    <source>
        <dbReference type="PROSITE" id="PS51462"/>
    </source>
</evidence>
<evidence type="ECO:0000256" key="2">
    <source>
        <dbReference type="ARBA" id="ARBA00011245"/>
    </source>
</evidence>
<dbReference type="EC" id="3.6.1.-" evidence="4"/>
<accession>A0ABQ2PNV8</accession>
<organism evidence="6 7">
    <name type="scientific">Silvimonas amylolytica</name>
    <dbReference type="NCBI Taxonomy" id="449663"/>
    <lineage>
        <taxon>Bacteria</taxon>
        <taxon>Pseudomonadati</taxon>
        <taxon>Pseudomonadota</taxon>
        <taxon>Betaproteobacteria</taxon>
        <taxon>Neisseriales</taxon>
        <taxon>Chitinibacteraceae</taxon>
        <taxon>Silvimonas</taxon>
    </lineage>
</organism>
<evidence type="ECO:0000256" key="4">
    <source>
        <dbReference type="RuleBase" id="RU364043"/>
    </source>
</evidence>
<comment type="cofactor">
    <cofactor evidence="4">
        <name>Mg(2+)</name>
        <dbReference type="ChEBI" id="CHEBI:18420"/>
    </cofactor>
</comment>
<feature type="domain" description="Nudix hydrolase" evidence="5">
    <location>
        <begin position="3"/>
        <end position="131"/>
    </location>
</feature>
<dbReference type="InterPro" id="IPR000086">
    <property type="entry name" value="NUDIX_hydrolase_dom"/>
</dbReference>
<proteinExistence type="inferred from homology"/>
<dbReference type="PANTHER" id="PTHR43222">
    <property type="entry name" value="NUDIX HYDROLASE 23"/>
    <property type="match status" value="1"/>
</dbReference>
<comment type="similarity">
    <text evidence="1 4">Belongs to the Nudix hydrolase family. NudJ subfamily.</text>
</comment>
<dbReference type="Gene3D" id="3.90.79.10">
    <property type="entry name" value="Nucleoside Triphosphate Pyrophosphohydrolase"/>
    <property type="match status" value="1"/>
</dbReference>
<dbReference type="Proteomes" id="UP000621859">
    <property type="component" value="Unassembled WGS sequence"/>
</dbReference>
<comment type="subunit">
    <text evidence="2 4">Monomer.</text>
</comment>
<evidence type="ECO:0000313" key="7">
    <source>
        <dbReference type="Proteomes" id="UP000621859"/>
    </source>
</evidence>
<sequence length="150" mass="17321">MFKPNTTVAAVIERDGRFLFVQERILGELKLNQPAGHLEQHESIVAAAVRETLEETAHHFVPQWLTGIYQWTPPERPELTYLRFTFTGDITGFEADRALDEGIVQTVWLTRDELAARKDEHRSPLVLACVDDYLAGRRYPLDILQDFDRK</sequence>
<evidence type="ECO:0000313" key="6">
    <source>
        <dbReference type="EMBL" id="GGP26925.1"/>
    </source>
</evidence>
<gene>
    <name evidence="4" type="primary">nudJ</name>
    <name evidence="6" type="ORF">GCM10010971_27440</name>
</gene>
<dbReference type="EMBL" id="BMLY01000004">
    <property type="protein sequence ID" value="GGP26925.1"/>
    <property type="molecule type" value="Genomic_DNA"/>
</dbReference>
<reference evidence="7" key="1">
    <citation type="journal article" date="2019" name="Int. J. Syst. Evol. Microbiol.">
        <title>The Global Catalogue of Microorganisms (GCM) 10K type strain sequencing project: providing services to taxonomists for standard genome sequencing and annotation.</title>
        <authorList>
            <consortium name="The Broad Institute Genomics Platform"/>
            <consortium name="The Broad Institute Genome Sequencing Center for Infectious Disease"/>
            <person name="Wu L."/>
            <person name="Ma J."/>
        </authorList>
    </citation>
    <scope>NUCLEOTIDE SEQUENCE [LARGE SCALE GENOMIC DNA]</scope>
    <source>
        <strain evidence="7">CGMCC 1.8860</strain>
    </source>
</reference>
<dbReference type="InterPro" id="IPR033713">
    <property type="entry name" value="NudJ"/>
</dbReference>
<dbReference type="CDD" id="cd03675">
    <property type="entry name" value="NUDIX_Hydrolase"/>
    <property type="match status" value="1"/>
</dbReference>
<keyword evidence="7" id="KW-1185">Reference proteome</keyword>
<comment type="caution">
    <text evidence="6">The sequence shown here is derived from an EMBL/GenBank/DDBJ whole genome shotgun (WGS) entry which is preliminary data.</text>
</comment>
<dbReference type="PANTHER" id="PTHR43222:SF11">
    <property type="entry name" value="PHOSPHATASE NUDJ"/>
    <property type="match status" value="1"/>
</dbReference>
<dbReference type="PROSITE" id="PS51462">
    <property type="entry name" value="NUDIX"/>
    <property type="match status" value="1"/>
</dbReference>
<dbReference type="SUPFAM" id="SSF55811">
    <property type="entry name" value="Nudix"/>
    <property type="match status" value="1"/>
</dbReference>
<dbReference type="RefSeq" id="WP_229679127.1">
    <property type="nucleotide sequence ID" value="NZ_BMLY01000004.1"/>
</dbReference>
<keyword evidence="4" id="KW-0460">Magnesium</keyword>
<dbReference type="Pfam" id="PF00293">
    <property type="entry name" value="NUDIX"/>
    <property type="match status" value="1"/>
</dbReference>
<protein>
    <recommendedName>
        <fullName evidence="3 4">Phosphatase NudJ</fullName>
        <ecNumber evidence="4">3.6.1.-</ecNumber>
    </recommendedName>
</protein>
<name>A0ABQ2PNV8_9NEIS</name>
<evidence type="ECO:0000256" key="3">
    <source>
        <dbReference type="ARBA" id="ARBA00015552"/>
    </source>
</evidence>
<evidence type="ECO:0000256" key="1">
    <source>
        <dbReference type="ARBA" id="ARBA00007608"/>
    </source>
</evidence>